<dbReference type="EMBL" id="FLQV01001219">
    <property type="protein sequence ID" value="SBS99292.1"/>
    <property type="molecule type" value="Genomic_DNA"/>
</dbReference>
<organism evidence="2 3">
    <name type="scientific">Plasmodium ovale curtisi</name>
    <dbReference type="NCBI Taxonomy" id="864141"/>
    <lineage>
        <taxon>Eukaryota</taxon>
        <taxon>Sar</taxon>
        <taxon>Alveolata</taxon>
        <taxon>Apicomplexa</taxon>
        <taxon>Aconoidasida</taxon>
        <taxon>Haemosporida</taxon>
        <taxon>Plasmodiidae</taxon>
        <taxon>Plasmodium</taxon>
        <taxon>Plasmodium (Plasmodium)</taxon>
    </lineage>
</organism>
<keyword evidence="1" id="KW-0812">Transmembrane</keyword>
<evidence type="ECO:0000313" key="3">
    <source>
        <dbReference type="Proteomes" id="UP000078546"/>
    </source>
</evidence>
<dbReference type="VEuPathDB" id="PlasmoDB:PocGH01_00019300"/>
<dbReference type="AlphaFoldDB" id="A0A1A8X6A7"/>
<proteinExistence type="predicted"/>
<gene>
    <name evidence="2" type="ORF">POVCU1_051800</name>
</gene>
<name>A0A1A8X6A7_PLAOA</name>
<evidence type="ECO:0000256" key="1">
    <source>
        <dbReference type="SAM" id="Phobius"/>
    </source>
</evidence>
<evidence type="ECO:0000313" key="2">
    <source>
        <dbReference type="EMBL" id="SBS99292.1"/>
    </source>
</evidence>
<sequence>MEQLEEGLTNLPEFVFYGKLDDDYDKHEPAYIDDYLNQCYDCSSKDSIKKYVLEMVRNYNRYSEYINHNSQMKYCRFLKHWLFRKKYSFKLNPRNDHNAWDRCIPCVWGKLEQKNSQSKCDFDNENYPNAIVSMRIYLDEYCSIMEQLGGKNEIISNKEKCLIYNKKKHYYMNYILQMISSISNDTTFKKKYFTIHDNCSLNKIDTLFPEIPCTFEGATRVDASEESSYMQTCPQQEQVECPPTEELTVTESTMESFSCSSTQIFFVIGITFLFTVLVCSLLYKLTPFGSWLHNRLKKRSIVLDNLSDEITEELLEGNSNSTDQIDESIRRYISYEPF</sequence>
<dbReference type="InterPro" id="IPR008780">
    <property type="entry name" value="Plasmodium_Vir"/>
</dbReference>
<reference evidence="3" key="1">
    <citation type="submission" date="2016-05" db="EMBL/GenBank/DDBJ databases">
        <authorList>
            <person name="Naeem Raeece"/>
        </authorList>
    </citation>
    <scope>NUCLEOTIDE SEQUENCE [LARGE SCALE GENOMIC DNA]</scope>
</reference>
<protein>
    <submittedName>
        <fullName evidence="2">PIR Superfamily Protein</fullName>
    </submittedName>
</protein>
<keyword evidence="1" id="KW-0472">Membrane</keyword>
<keyword evidence="1" id="KW-1133">Transmembrane helix</keyword>
<dbReference type="Pfam" id="PF05795">
    <property type="entry name" value="Plasmodium_Vir"/>
    <property type="match status" value="1"/>
</dbReference>
<accession>A0A1A8X6A7</accession>
<feature type="transmembrane region" description="Helical" evidence="1">
    <location>
        <begin position="264"/>
        <end position="285"/>
    </location>
</feature>
<dbReference type="Proteomes" id="UP000078546">
    <property type="component" value="Unassembled WGS sequence"/>
</dbReference>